<dbReference type="OrthoDB" id="9255985at2"/>
<name>A0A1I3D0K3_9PLAN</name>
<keyword evidence="2" id="KW-1185">Reference proteome</keyword>
<dbReference type="PROSITE" id="PS51257">
    <property type="entry name" value="PROKAR_LIPOPROTEIN"/>
    <property type="match status" value="1"/>
</dbReference>
<dbReference type="Proteomes" id="UP000199518">
    <property type="component" value="Unassembled WGS sequence"/>
</dbReference>
<dbReference type="EMBL" id="FOQD01000003">
    <property type="protein sequence ID" value="SFH80300.1"/>
    <property type="molecule type" value="Genomic_DNA"/>
</dbReference>
<protein>
    <submittedName>
        <fullName evidence="1">Uncharacterized protein</fullName>
    </submittedName>
</protein>
<gene>
    <name evidence="1" type="ORF">SAMN05421753_10343</name>
</gene>
<sequence>MSVRLVIWTEPPVRSHLTNIFLGLACLVMGGLTGCATFHRSADLAACATPQPQIERGKPHACLDGVGWVIGIPGKVLLWNCRVDNHHISEKTEAEIEQYLACTGLPDTKVRLNQYDPRGEWQRLRSNDQIAPGWRYTAGVWHWLGYTILPGRVFGGDWYNPYTNTVNVYSDVPSIAIEETAYAVDVAGRKHPGTYAFVQGLPLVNMWHHTIATDRAIAYEQTTGDAEGLKEAYQVLYPRYGLLAGQGTGYFLGATALFEVGGALAGHAAGRYEGSRISLPEPESTVTAIFAD</sequence>
<proteinExistence type="predicted"/>
<dbReference type="AlphaFoldDB" id="A0A1I3D0K3"/>
<evidence type="ECO:0000313" key="1">
    <source>
        <dbReference type="EMBL" id="SFH80300.1"/>
    </source>
</evidence>
<accession>A0A1I3D0K3</accession>
<evidence type="ECO:0000313" key="2">
    <source>
        <dbReference type="Proteomes" id="UP000199518"/>
    </source>
</evidence>
<organism evidence="1 2">
    <name type="scientific">Planctomicrobium piriforme</name>
    <dbReference type="NCBI Taxonomy" id="1576369"/>
    <lineage>
        <taxon>Bacteria</taxon>
        <taxon>Pseudomonadati</taxon>
        <taxon>Planctomycetota</taxon>
        <taxon>Planctomycetia</taxon>
        <taxon>Planctomycetales</taxon>
        <taxon>Planctomycetaceae</taxon>
        <taxon>Planctomicrobium</taxon>
    </lineage>
</organism>
<dbReference type="RefSeq" id="WP_092048077.1">
    <property type="nucleotide sequence ID" value="NZ_FOQD01000003.1"/>
</dbReference>
<reference evidence="2" key="1">
    <citation type="submission" date="2016-10" db="EMBL/GenBank/DDBJ databases">
        <authorList>
            <person name="Varghese N."/>
            <person name="Submissions S."/>
        </authorList>
    </citation>
    <scope>NUCLEOTIDE SEQUENCE [LARGE SCALE GENOMIC DNA]</scope>
    <source>
        <strain evidence="2">DSM 26348</strain>
    </source>
</reference>